<evidence type="ECO:0008006" key="5">
    <source>
        <dbReference type="Google" id="ProtNLM"/>
    </source>
</evidence>
<sequence>MRKRFLISSLIILLCAFVPWSFVSAANANTANDEQQEIDIQLSPNNYLFQVPNMKPGDWAPRSLTILNNGRQDFTYAVELQNTIEDTKLFDALIIKVMDGNKELYSGNLPSFNLPASNLAAGEQEVLDMTVYFPEHLGNEFQGLAAEFVLTVTAEGEEDQQDVISVGSNVGNGYGNGAILPDTATSIFTLFLIGTILLSVGGVILCIKKVQSLKSQRI</sequence>
<feature type="transmembrane region" description="Helical" evidence="1">
    <location>
        <begin position="187"/>
        <end position="207"/>
    </location>
</feature>
<feature type="signal peptide" evidence="2">
    <location>
        <begin position="1"/>
        <end position="25"/>
    </location>
</feature>
<dbReference type="RefSeq" id="WP_379561951.1">
    <property type="nucleotide sequence ID" value="NZ_JBHUMX010000035.1"/>
</dbReference>
<feature type="chain" id="PRO_5047148581" description="LPXTG cell wall anchor domain-containing protein" evidence="2">
    <location>
        <begin position="26"/>
        <end position="218"/>
    </location>
</feature>
<accession>A0ABW5Q0Y2</accession>
<evidence type="ECO:0000256" key="1">
    <source>
        <dbReference type="SAM" id="Phobius"/>
    </source>
</evidence>
<organism evidence="3 4">
    <name type="scientific">Oceanobacillus kapialis</name>
    <dbReference type="NCBI Taxonomy" id="481353"/>
    <lineage>
        <taxon>Bacteria</taxon>
        <taxon>Bacillati</taxon>
        <taxon>Bacillota</taxon>
        <taxon>Bacilli</taxon>
        <taxon>Bacillales</taxon>
        <taxon>Bacillaceae</taxon>
        <taxon>Oceanobacillus</taxon>
    </lineage>
</organism>
<gene>
    <name evidence="3" type="ORF">ACFSUN_10390</name>
</gene>
<evidence type="ECO:0000313" key="4">
    <source>
        <dbReference type="Proteomes" id="UP001597451"/>
    </source>
</evidence>
<comment type="caution">
    <text evidence="3">The sequence shown here is derived from an EMBL/GenBank/DDBJ whole genome shotgun (WGS) entry which is preliminary data.</text>
</comment>
<keyword evidence="4" id="KW-1185">Reference proteome</keyword>
<reference evidence="4" key="1">
    <citation type="journal article" date="2019" name="Int. J. Syst. Evol. Microbiol.">
        <title>The Global Catalogue of Microorganisms (GCM) 10K type strain sequencing project: providing services to taxonomists for standard genome sequencing and annotation.</title>
        <authorList>
            <consortium name="The Broad Institute Genomics Platform"/>
            <consortium name="The Broad Institute Genome Sequencing Center for Infectious Disease"/>
            <person name="Wu L."/>
            <person name="Ma J."/>
        </authorList>
    </citation>
    <scope>NUCLEOTIDE SEQUENCE [LARGE SCALE GENOMIC DNA]</scope>
    <source>
        <strain evidence="4">TISTR 1858</strain>
    </source>
</reference>
<dbReference type="Proteomes" id="UP001597451">
    <property type="component" value="Unassembled WGS sequence"/>
</dbReference>
<proteinExistence type="predicted"/>
<evidence type="ECO:0000256" key="2">
    <source>
        <dbReference type="SAM" id="SignalP"/>
    </source>
</evidence>
<keyword evidence="1" id="KW-0812">Transmembrane</keyword>
<keyword evidence="2" id="KW-0732">Signal</keyword>
<name>A0ABW5Q0Y2_9BACI</name>
<dbReference type="EMBL" id="JBHUMX010000035">
    <property type="protein sequence ID" value="MFD2629185.1"/>
    <property type="molecule type" value="Genomic_DNA"/>
</dbReference>
<keyword evidence="1" id="KW-0472">Membrane</keyword>
<keyword evidence="1" id="KW-1133">Transmembrane helix</keyword>
<protein>
    <recommendedName>
        <fullName evidence="5">LPXTG cell wall anchor domain-containing protein</fullName>
    </recommendedName>
</protein>
<evidence type="ECO:0000313" key="3">
    <source>
        <dbReference type="EMBL" id="MFD2629185.1"/>
    </source>
</evidence>